<dbReference type="SMART" id="SM00343">
    <property type="entry name" value="ZnF_C2HC"/>
    <property type="match status" value="1"/>
</dbReference>
<dbReference type="InterPro" id="IPR036875">
    <property type="entry name" value="Znf_CCHC_sf"/>
</dbReference>
<evidence type="ECO:0000259" key="2">
    <source>
        <dbReference type="PROSITE" id="PS50158"/>
    </source>
</evidence>
<dbReference type="SUPFAM" id="SSF57756">
    <property type="entry name" value="Retrovirus zinc finger-like domains"/>
    <property type="match status" value="1"/>
</dbReference>
<dbReference type="InterPro" id="IPR001878">
    <property type="entry name" value="Znf_CCHC"/>
</dbReference>
<keyword evidence="1" id="KW-0863">Zinc-finger</keyword>
<keyword evidence="4" id="KW-1185">Reference proteome</keyword>
<comment type="caution">
    <text evidence="3">The sequence shown here is derived from an EMBL/GenBank/DDBJ whole genome shotgun (WGS) entry which is preliminary data.</text>
</comment>
<dbReference type="Gene3D" id="4.10.60.10">
    <property type="entry name" value="Zinc finger, CCHC-type"/>
    <property type="match status" value="1"/>
</dbReference>
<evidence type="ECO:0000256" key="1">
    <source>
        <dbReference type="PROSITE-ProRule" id="PRU00047"/>
    </source>
</evidence>
<evidence type="ECO:0000313" key="3">
    <source>
        <dbReference type="EMBL" id="MEQ2192507.1"/>
    </source>
</evidence>
<keyword evidence="1" id="KW-0862">Zinc</keyword>
<accession>A0ABV0QAF3</accession>
<sequence>MEALGGRRQGRGRDDGRDYVCWACGQHGHWARNCPTGQPSQQRLDKGEQTVVKEGKGEVDENKEMIDIAAAYMDKLRSSQSTKVYVSLHEILITSPTGMFKDLSEYVKHLTNIIMKFFNR</sequence>
<dbReference type="Proteomes" id="UP001434883">
    <property type="component" value="Unassembled WGS sequence"/>
</dbReference>
<evidence type="ECO:0000313" key="4">
    <source>
        <dbReference type="Proteomes" id="UP001434883"/>
    </source>
</evidence>
<reference evidence="3 4" key="1">
    <citation type="submission" date="2021-06" db="EMBL/GenBank/DDBJ databases">
        <authorList>
            <person name="Palmer J.M."/>
        </authorList>
    </citation>
    <scope>NUCLEOTIDE SEQUENCE [LARGE SCALE GENOMIC DNA]</scope>
    <source>
        <strain evidence="3 4">XC_2019</strain>
        <tissue evidence="3">Muscle</tissue>
    </source>
</reference>
<keyword evidence="1" id="KW-0479">Metal-binding</keyword>
<dbReference type="Pfam" id="PF00098">
    <property type="entry name" value="zf-CCHC"/>
    <property type="match status" value="1"/>
</dbReference>
<organism evidence="3 4">
    <name type="scientific">Xenoophorus captivus</name>
    <dbReference type="NCBI Taxonomy" id="1517983"/>
    <lineage>
        <taxon>Eukaryota</taxon>
        <taxon>Metazoa</taxon>
        <taxon>Chordata</taxon>
        <taxon>Craniata</taxon>
        <taxon>Vertebrata</taxon>
        <taxon>Euteleostomi</taxon>
        <taxon>Actinopterygii</taxon>
        <taxon>Neopterygii</taxon>
        <taxon>Teleostei</taxon>
        <taxon>Neoteleostei</taxon>
        <taxon>Acanthomorphata</taxon>
        <taxon>Ovalentaria</taxon>
        <taxon>Atherinomorphae</taxon>
        <taxon>Cyprinodontiformes</taxon>
        <taxon>Goodeidae</taxon>
        <taxon>Xenoophorus</taxon>
    </lineage>
</organism>
<dbReference type="PROSITE" id="PS50158">
    <property type="entry name" value="ZF_CCHC"/>
    <property type="match status" value="1"/>
</dbReference>
<proteinExistence type="predicted"/>
<gene>
    <name evidence="3" type="ORF">XENOCAPTIV_012665</name>
</gene>
<dbReference type="EMBL" id="JAHRIN010002657">
    <property type="protein sequence ID" value="MEQ2192507.1"/>
    <property type="molecule type" value="Genomic_DNA"/>
</dbReference>
<protein>
    <recommendedName>
        <fullName evidence="2">CCHC-type domain-containing protein</fullName>
    </recommendedName>
</protein>
<name>A0ABV0QAF3_9TELE</name>
<feature type="domain" description="CCHC-type" evidence="2">
    <location>
        <begin position="21"/>
        <end position="35"/>
    </location>
</feature>